<sequence length="182" mass="21669">MKVFLSKKDNETKFELIQEQDGKCEVRFLNGSKKGETTTYTSGTIKRWWKEVEEVEEPSEERHLVPMPGIEKLEVLKKEYPRKSSSKKIDRSKELLELDSFLGNTYNNTWYSSVKCYKIKKNGKTIAEVYPRRKNIEVRVKKVKDDFDSDILYKDGYKYYLPVHYYVSYETDYIKIIEDLLS</sequence>
<reference evidence="1" key="1">
    <citation type="journal article" date="2021" name="Proc. Natl. Acad. Sci. U.S.A.">
        <title>A Catalog of Tens of Thousands of Viruses from Human Metagenomes Reveals Hidden Associations with Chronic Diseases.</title>
        <authorList>
            <person name="Tisza M.J."/>
            <person name="Buck C.B."/>
        </authorList>
    </citation>
    <scope>NUCLEOTIDE SEQUENCE</scope>
    <source>
        <strain evidence="1">Ct6GI21</strain>
    </source>
</reference>
<organism evidence="1">
    <name type="scientific">Siphoviridae sp. ct6GI21</name>
    <dbReference type="NCBI Taxonomy" id="2825340"/>
    <lineage>
        <taxon>Viruses</taxon>
        <taxon>Duplodnaviria</taxon>
        <taxon>Heunggongvirae</taxon>
        <taxon>Uroviricota</taxon>
        <taxon>Caudoviricetes</taxon>
    </lineage>
</organism>
<dbReference type="EMBL" id="BK016005">
    <property type="protein sequence ID" value="DAF89282.1"/>
    <property type="molecule type" value="Genomic_DNA"/>
</dbReference>
<protein>
    <submittedName>
        <fullName evidence="1">Uncharacterized protein</fullName>
    </submittedName>
</protein>
<proteinExistence type="predicted"/>
<accession>A0A8S5U4B0</accession>
<evidence type="ECO:0000313" key="1">
    <source>
        <dbReference type="EMBL" id="DAF89282.1"/>
    </source>
</evidence>
<name>A0A8S5U4B0_9CAUD</name>